<dbReference type="PANTHER" id="PTHR30146">
    <property type="entry name" value="LACI-RELATED TRANSCRIPTIONAL REPRESSOR"/>
    <property type="match status" value="1"/>
</dbReference>
<dbReference type="RefSeq" id="WP_106584452.1">
    <property type="nucleotide sequence ID" value="NZ_PYGA01000013.1"/>
</dbReference>
<accession>A0A2P8DFM3</accession>
<dbReference type="Proteomes" id="UP000240542">
    <property type="component" value="Unassembled WGS sequence"/>
</dbReference>
<dbReference type="SMART" id="SM00354">
    <property type="entry name" value="HTH_LACI"/>
    <property type="match status" value="1"/>
</dbReference>
<keyword evidence="1" id="KW-0678">Repressor</keyword>
<sequence>MGADTRRATIVDVAAAAGVSTTTVSHVLTGRRPVAAATKARVEAVVADLDYRANASARHLRTERSGILALVVPDLTNPFNSAMAAGLHETVLPSGYLAVVGEAPEPGAPLSGVLRQLLDRGIDGMVLGRFGASEADIDSVAASGTALVRLGGPLGSGRGDVVRANEVQGMFDIVDHLVHRGYRRIAFADGPAGSSPGGERQRGYEQALRDAGLPVRDDLVVHTAYTREGGVRAAEALLAGPGPIDAIACCNDLIAVGVLDVLRARRIGVPGDIAVTGYDDIEAAELMSPALTTVLNPAREIGRTSARMLLDRLDHGYTGPDRETILAHRIVARDSA</sequence>
<evidence type="ECO:0000256" key="3">
    <source>
        <dbReference type="ARBA" id="ARBA00023125"/>
    </source>
</evidence>
<keyword evidence="2" id="KW-0805">Transcription regulation</keyword>
<dbReference type="Gene3D" id="3.40.50.2300">
    <property type="match status" value="2"/>
</dbReference>
<dbReference type="Pfam" id="PF00356">
    <property type="entry name" value="LacI"/>
    <property type="match status" value="1"/>
</dbReference>
<dbReference type="Pfam" id="PF13377">
    <property type="entry name" value="Peripla_BP_3"/>
    <property type="match status" value="1"/>
</dbReference>
<dbReference type="InterPro" id="IPR046335">
    <property type="entry name" value="LacI/GalR-like_sensor"/>
</dbReference>
<dbReference type="SUPFAM" id="SSF53822">
    <property type="entry name" value="Periplasmic binding protein-like I"/>
    <property type="match status" value="1"/>
</dbReference>
<dbReference type="PROSITE" id="PS50932">
    <property type="entry name" value="HTH_LACI_2"/>
    <property type="match status" value="1"/>
</dbReference>
<dbReference type="InterPro" id="IPR000843">
    <property type="entry name" value="HTH_LacI"/>
</dbReference>
<proteinExistence type="predicted"/>
<evidence type="ECO:0000313" key="7">
    <source>
        <dbReference type="Proteomes" id="UP000240542"/>
    </source>
</evidence>
<dbReference type="GO" id="GO:0003700">
    <property type="term" value="F:DNA-binding transcription factor activity"/>
    <property type="evidence" value="ECO:0007669"/>
    <property type="project" value="TreeGrafter"/>
</dbReference>
<dbReference type="SUPFAM" id="SSF47413">
    <property type="entry name" value="lambda repressor-like DNA-binding domains"/>
    <property type="match status" value="1"/>
</dbReference>
<dbReference type="GO" id="GO:0000976">
    <property type="term" value="F:transcription cis-regulatory region binding"/>
    <property type="evidence" value="ECO:0007669"/>
    <property type="project" value="TreeGrafter"/>
</dbReference>
<dbReference type="EMBL" id="PYGA01000013">
    <property type="protein sequence ID" value="PSK96013.1"/>
    <property type="molecule type" value="Genomic_DNA"/>
</dbReference>
<comment type="caution">
    <text evidence="6">The sequence shown here is derived from an EMBL/GenBank/DDBJ whole genome shotgun (WGS) entry which is preliminary data.</text>
</comment>
<dbReference type="Gene3D" id="1.10.260.40">
    <property type="entry name" value="lambda repressor-like DNA-binding domains"/>
    <property type="match status" value="1"/>
</dbReference>
<dbReference type="CDD" id="cd01392">
    <property type="entry name" value="HTH_LacI"/>
    <property type="match status" value="1"/>
</dbReference>
<reference evidence="6 7" key="1">
    <citation type="submission" date="2018-03" db="EMBL/GenBank/DDBJ databases">
        <title>Genomic Encyclopedia of Archaeal and Bacterial Type Strains, Phase II (KMG-II): from individual species to whole genera.</title>
        <authorList>
            <person name="Goeker M."/>
        </authorList>
    </citation>
    <scope>NUCLEOTIDE SEQUENCE [LARGE SCALE GENOMIC DNA]</scope>
    <source>
        <strain evidence="6 7">DSM 45312</strain>
    </source>
</reference>
<evidence type="ECO:0000256" key="1">
    <source>
        <dbReference type="ARBA" id="ARBA00022491"/>
    </source>
</evidence>
<dbReference type="InterPro" id="IPR010982">
    <property type="entry name" value="Lambda_DNA-bd_dom_sf"/>
</dbReference>
<keyword evidence="3" id="KW-0238">DNA-binding</keyword>
<name>A0A2P8DFM3_9ACTN</name>
<feature type="domain" description="HTH lacI-type" evidence="5">
    <location>
        <begin position="8"/>
        <end position="62"/>
    </location>
</feature>
<gene>
    <name evidence="6" type="ORF">CLV63_113176</name>
</gene>
<keyword evidence="4" id="KW-0804">Transcription</keyword>
<dbReference type="PANTHER" id="PTHR30146:SF148">
    <property type="entry name" value="HTH-TYPE TRANSCRIPTIONAL REPRESSOR PURR-RELATED"/>
    <property type="match status" value="1"/>
</dbReference>
<organism evidence="6 7">
    <name type="scientific">Murinocardiopsis flavida</name>
    <dbReference type="NCBI Taxonomy" id="645275"/>
    <lineage>
        <taxon>Bacteria</taxon>
        <taxon>Bacillati</taxon>
        <taxon>Actinomycetota</taxon>
        <taxon>Actinomycetes</taxon>
        <taxon>Streptosporangiales</taxon>
        <taxon>Nocardiopsidaceae</taxon>
        <taxon>Murinocardiopsis</taxon>
    </lineage>
</organism>
<dbReference type="InterPro" id="IPR028082">
    <property type="entry name" value="Peripla_BP_I"/>
</dbReference>
<evidence type="ECO:0000256" key="4">
    <source>
        <dbReference type="ARBA" id="ARBA00023163"/>
    </source>
</evidence>
<protein>
    <submittedName>
        <fullName evidence="6">LacI family transcriptional regulator</fullName>
    </submittedName>
</protein>
<dbReference type="AlphaFoldDB" id="A0A2P8DFM3"/>
<keyword evidence="7" id="KW-1185">Reference proteome</keyword>
<dbReference type="CDD" id="cd06267">
    <property type="entry name" value="PBP1_LacI_sugar_binding-like"/>
    <property type="match status" value="1"/>
</dbReference>
<evidence type="ECO:0000313" key="6">
    <source>
        <dbReference type="EMBL" id="PSK96013.1"/>
    </source>
</evidence>
<evidence type="ECO:0000256" key="2">
    <source>
        <dbReference type="ARBA" id="ARBA00023015"/>
    </source>
</evidence>
<evidence type="ECO:0000259" key="5">
    <source>
        <dbReference type="PROSITE" id="PS50932"/>
    </source>
</evidence>
<dbReference type="OrthoDB" id="37081at2"/>
<dbReference type="PROSITE" id="PS00356">
    <property type="entry name" value="HTH_LACI_1"/>
    <property type="match status" value="1"/>
</dbReference>